<evidence type="ECO:0000256" key="7">
    <source>
        <dbReference type="ARBA" id="ARBA00022838"/>
    </source>
</evidence>
<keyword evidence="13" id="KW-1185">Reference proteome</keyword>
<dbReference type="GO" id="GO:0005634">
    <property type="term" value="C:nucleus"/>
    <property type="evidence" value="ECO:0007669"/>
    <property type="project" value="InterPro"/>
</dbReference>
<gene>
    <name evidence="12" type="ORF">SPHA_25994</name>
</gene>
<comment type="caution">
    <text evidence="12">The sequence shown here is derived from an EMBL/GenBank/DDBJ whole genome shotgun (WGS) entry which is preliminary data.</text>
</comment>
<dbReference type="GO" id="GO:0000444">
    <property type="term" value="C:MIS12/MIND type complex"/>
    <property type="evidence" value="ECO:0007669"/>
    <property type="project" value="TreeGrafter"/>
</dbReference>
<organism evidence="12 13">
    <name type="scientific">Acanthosepion pharaonis</name>
    <name type="common">Pharaoh cuttlefish</name>
    <name type="synonym">Sepia pharaonis</name>
    <dbReference type="NCBI Taxonomy" id="158019"/>
    <lineage>
        <taxon>Eukaryota</taxon>
        <taxon>Metazoa</taxon>
        <taxon>Spiralia</taxon>
        <taxon>Lophotrochozoa</taxon>
        <taxon>Mollusca</taxon>
        <taxon>Cephalopoda</taxon>
        <taxon>Coleoidea</taxon>
        <taxon>Decapodiformes</taxon>
        <taxon>Sepiida</taxon>
        <taxon>Sepiina</taxon>
        <taxon>Sepiidae</taxon>
        <taxon>Acanthosepion</taxon>
    </lineage>
</organism>
<dbReference type="GO" id="GO:0051382">
    <property type="term" value="P:kinetochore assembly"/>
    <property type="evidence" value="ECO:0007669"/>
    <property type="project" value="TreeGrafter"/>
</dbReference>
<dbReference type="PANTHER" id="PTHR14527:SF2">
    <property type="entry name" value="PROTEIN MIS12 HOMOLOG"/>
    <property type="match status" value="1"/>
</dbReference>
<comment type="subcellular location">
    <subcellularLocation>
        <location evidence="1">Chromosome</location>
        <location evidence="1">Centromere</location>
        <location evidence="1">Kinetochore</location>
    </subcellularLocation>
</comment>
<dbReference type="AlphaFoldDB" id="A0A812C090"/>
<sequence length="172" mass="19870">MEEYSIQYFGFTPKSFCNGVYNAMNEYLSECIKAVMDFMTIEYADLLSADQIETGISKILAQYSEVFDQNFDRFELYFYLFNLLPIFSNFYLYVLSSLSLPFASLLLFLKLISLSLLHLCLVCFLFFSFSLSTKHFPFCLLYSLLLISIFLPFLLIVAIFLIISSSSSLLLS</sequence>
<keyword evidence="8" id="KW-0175">Coiled coil</keyword>
<feature type="transmembrane region" description="Helical" evidence="11">
    <location>
        <begin position="76"/>
        <end position="96"/>
    </location>
</feature>
<dbReference type="PANTHER" id="PTHR14527">
    <property type="entry name" value="PROTEIN MIS12 HOMOLOG"/>
    <property type="match status" value="1"/>
</dbReference>
<keyword evidence="4" id="KW-0158">Chromosome</keyword>
<keyword evidence="11" id="KW-0472">Membrane</keyword>
<accession>A0A812C090</accession>
<dbReference type="Pfam" id="PF05859">
    <property type="entry name" value="Mis12"/>
    <property type="match status" value="1"/>
</dbReference>
<keyword evidence="11" id="KW-0812">Transmembrane</keyword>
<evidence type="ECO:0000256" key="8">
    <source>
        <dbReference type="ARBA" id="ARBA00023054"/>
    </source>
</evidence>
<evidence type="ECO:0000256" key="9">
    <source>
        <dbReference type="ARBA" id="ARBA00023306"/>
    </source>
</evidence>
<evidence type="ECO:0000256" key="2">
    <source>
        <dbReference type="ARBA" id="ARBA00008643"/>
    </source>
</evidence>
<keyword evidence="9" id="KW-0131">Cell cycle</keyword>
<evidence type="ECO:0000256" key="5">
    <source>
        <dbReference type="ARBA" id="ARBA00022618"/>
    </source>
</evidence>
<dbReference type="InterPro" id="IPR008685">
    <property type="entry name" value="Centromere_Mis12"/>
</dbReference>
<evidence type="ECO:0000256" key="11">
    <source>
        <dbReference type="SAM" id="Phobius"/>
    </source>
</evidence>
<reference evidence="12" key="1">
    <citation type="submission" date="2021-01" db="EMBL/GenBank/DDBJ databases">
        <authorList>
            <person name="Li R."/>
            <person name="Bekaert M."/>
        </authorList>
    </citation>
    <scope>NUCLEOTIDE SEQUENCE</scope>
    <source>
        <strain evidence="12">Farmed</strain>
    </source>
</reference>
<comment type="similarity">
    <text evidence="2">Belongs to the mis12 family.</text>
</comment>
<dbReference type="Proteomes" id="UP000597762">
    <property type="component" value="Unassembled WGS sequence"/>
</dbReference>
<evidence type="ECO:0000256" key="10">
    <source>
        <dbReference type="ARBA" id="ARBA00023328"/>
    </source>
</evidence>
<proteinExistence type="inferred from homology"/>
<feature type="transmembrane region" description="Helical" evidence="11">
    <location>
        <begin position="102"/>
        <end position="127"/>
    </location>
</feature>
<dbReference type="OrthoDB" id="1884855at2759"/>
<dbReference type="GO" id="GO:0051301">
    <property type="term" value="P:cell division"/>
    <property type="evidence" value="ECO:0007669"/>
    <property type="project" value="UniProtKB-KW"/>
</dbReference>
<evidence type="ECO:0000313" key="13">
    <source>
        <dbReference type="Proteomes" id="UP000597762"/>
    </source>
</evidence>
<evidence type="ECO:0000256" key="3">
    <source>
        <dbReference type="ARBA" id="ARBA00013793"/>
    </source>
</evidence>
<keyword evidence="7" id="KW-0995">Kinetochore</keyword>
<keyword evidence="10" id="KW-0137">Centromere</keyword>
<name>A0A812C090_ACAPH</name>
<evidence type="ECO:0000256" key="1">
    <source>
        <dbReference type="ARBA" id="ARBA00004629"/>
    </source>
</evidence>
<evidence type="ECO:0000313" key="12">
    <source>
        <dbReference type="EMBL" id="CAE1248109.1"/>
    </source>
</evidence>
<evidence type="ECO:0000256" key="6">
    <source>
        <dbReference type="ARBA" id="ARBA00022776"/>
    </source>
</evidence>
<feature type="transmembrane region" description="Helical" evidence="11">
    <location>
        <begin position="139"/>
        <end position="163"/>
    </location>
</feature>
<keyword evidence="11" id="KW-1133">Transmembrane helix</keyword>
<evidence type="ECO:0000256" key="4">
    <source>
        <dbReference type="ARBA" id="ARBA00022454"/>
    </source>
</evidence>
<dbReference type="GO" id="GO:0000070">
    <property type="term" value="P:mitotic sister chromatid segregation"/>
    <property type="evidence" value="ECO:0007669"/>
    <property type="project" value="TreeGrafter"/>
</dbReference>
<keyword evidence="6" id="KW-0498">Mitosis</keyword>
<protein>
    <recommendedName>
        <fullName evidence="3">Protein MIS12 homolog</fullName>
    </recommendedName>
</protein>
<keyword evidence="5" id="KW-0132">Cell division</keyword>
<dbReference type="EMBL" id="CAHIKZ030000990">
    <property type="protein sequence ID" value="CAE1248109.1"/>
    <property type="molecule type" value="Genomic_DNA"/>
</dbReference>